<evidence type="ECO:0000256" key="1">
    <source>
        <dbReference type="SAM" id="MobiDB-lite"/>
    </source>
</evidence>
<organism evidence="2 3">
    <name type="scientific">Ascodesmis nigricans</name>
    <dbReference type="NCBI Taxonomy" id="341454"/>
    <lineage>
        <taxon>Eukaryota</taxon>
        <taxon>Fungi</taxon>
        <taxon>Dikarya</taxon>
        <taxon>Ascomycota</taxon>
        <taxon>Pezizomycotina</taxon>
        <taxon>Pezizomycetes</taxon>
        <taxon>Pezizales</taxon>
        <taxon>Ascodesmidaceae</taxon>
        <taxon>Ascodesmis</taxon>
    </lineage>
</organism>
<evidence type="ECO:0000313" key="2">
    <source>
        <dbReference type="EMBL" id="TGZ78012.1"/>
    </source>
</evidence>
<name>A0A4S2MLV9_9PEZI</name>
<protein>
    <submittedName>
        <fullName evidence="2">Uncharacterized protein</fullName>
    </submittedName>
</protein>
<dbReference type="InParanoid" id="A0A4S2MLV9"/>
<dbReference type="EMBL" id="ML220146">
    <property type="protein sequence ID" value="TGZ78012.1"/>
    <property type="molecule type" value="Genomic_DNA"/>
</dbReference>
<proteinExistence type="predicted"/>
<evidence type="ECO:0000313" key="3">
    <source>
        <dbReference type="Proteomes" id="UP000298138"/>
    </source>
</evidence>
<keyword evidence="3" id="KW-1185">Reference proteome</keyword>
<dbReference type="AlphaFoldDB" id="A0A4S2MLV9"/>
<sequence>MLLISESYISSSHLLLESSISRSTQTSGSCVTRALTIASSNVSEHLTAIPTTPPPLFGRPDDLNNFHNHSIIEPIARTTSICRRNPLYRFFLTSSSPDDDPPRVDRNAPVQGIQIRIQGGPGNVAGRVGWRLTEPAMTDGCSGGRSGTCAAKTLAEDEEEEPR</sequence>
<accession>A0A4S2MLV9</accession>
<dbReference type="Proteomes" id="UP000298138">
    <property type="component" value="Unassembled WGS sequence"/>
</dbReference>
<feature type="region of interest" description="Disordered" evidence="1">
    <location>
        <begin position="136"/>
        <end position="163"/>
    </location>
</feature>
<gene>
    <name evidence="2" type="ORF">EX30DRAFT_170096</name>
</gene>
<reference evidence="2 3" key="1">
    <citation type="submission" date="2019-04" db="EMBL/GenBank/DDBJ databases">
        <title>Comparative genomics and transcriptomics to analyze fruiting body development in filamentous ascomycetes.</title>
        <authorList>
            <consortium name="DOE Joint Genome Institute"/>
            <person name="Lutkenhaus R."/>
            <person name="Traeger S."/>
            <person name="Breuer J."/>
            <person name="Kuo A."/>
            <person name="Lipzen A."/>
            <person name="Pangilinan J."/>
            <person name="Dilworth D."/>
            <person name="Sandor L."/>
            <person name="Poggeler S."/>
            <person name="Barry K."/>
            <person name="Grigoriev I.V."/>
            <person name="Nowrousian M."/>
        </authorList>
    </citation>
    <scope>NUCLEOTIDE SEQUENCE [LARGE SCALE GENOMIC DNA]</scope>
    <source>
        <strain evidence="2 3">CBS 389.68</strain>
    </source>
</reference>